<accession>A0A1F6YD69</accession>
<comment type="caution">
    <text evidence="8">The sequence shown here is derived from an EMBL/GenBank/DDBJ whole genome shotgun (WGS) entry which is preliminary data.</text>
</comment>
<dbReference type="GO" id="GO:0005524">
    <property type="term" value="F:ATP binding"/>
    <property type="evidence" value="ECO:0007669"/>
    <property type="project" value="UniProtKB-KW"/>
</dbReference>
<evidence type="ECO:0000256" key="4">
    <source>
        <dbReference type="ARBA" id="ARBA00022741"/>
    </source>
</evidence>
<dbReference type="AlphaFoldDB" id="A0A1F6YD69"/>
<keyword evidence="3 7" id="KW-0808">Transferase</keyword>
<reference evidence="8 9" key="1">
    <citation type="journal article" date="2016" name="Nat. Commun.">
        <title>Thousands of microbial genomes shed light on interconnected biogeochemical processes in an aquifer system.</title>
        <authorList>
            <person name="Anantharaman K."/>
            <person name="Brown C.T."/>
            <person name="Hug L.A."/>
            <person name="Sharon I."/>
            <person name="Castelle C.J."/>
            <person name="Probst A.J."/>
            <person name="Thomas B.C."/>
            <person name="Singh A."/>
            <person name="Wilkins M.J."/>
            <person name="Karaoz U."/>
            <person name="Brodie E.L."/>
            <person name="Williams K.H."/>
            <person name="Hubbard S.S."/>
            <person name="Banfield J.F."/>
        </authorList>
    </citation>
    <scope>NUCLEOTIDE SEQUENCE [LARGE SCALE GENOMIC DNA]</scope>
</reference>
<dbReference type="STRING" id="1801797.A3G06_02360"/>
<evidence type="ECO:0000256" key="6">
    <source>
        <dbReference type="ARBA" id="ARBA00022840"/>
    </source>
</evidence>
<evidence type="ECO:0000313" key="8">
    <source>
        <dbReference type="EMBL" id="OGJ04296.1"/>
    </source>
</evidence>
<organism evidence="8 9">
    <name type="scientific">Candidatus Nomurabacteria bacterium RIFCSPLOWO2_12_FULL_46_14</name>
    <dbReference type="NCBI Taxonomy" id="1801797"/>
    <lineage>
        <taxon>Bacteria</taxon>
        <taxon>Candidatus Nomuraibacteriota</taxon>
    </lineage>
</organism>
<comment type="similarity">
    <text evidence="7">Belongs to the phosphoglycerate kinase family.</text>
</comment>
<evidence type="ECO:0000256" key="7">
    <source>
        <dbReference type="RuleBase" id="RU000532"/>
    </source>
</evidence>
<dbReference type="GO" id="GO:0006094">
    <property type="term" value="P:gluconeogenesis"/>
    <property type="evidence" value="ECO:0007669"/>
    <property type="project" value="TreeGrafter"/>
</dbReference>
<protein>
    <recommendedName>
        <fullName evidence="2 7">Phosphoglycerate kinase</fullName>
        <ecNumber evidence="2 7">2.7.2.3</ecNumber>
    </recommendedName>
</protein>
<dbReference type="GO" id="GO:0005829">
    <property type="term" value="C:cytosol"/>
    <property type="evidence" value="ECO:0007669"/>
    <property type="project" value="TreeGrafter"/>
</dbReference>
<evidence type="ECO:0000313" key="9">
    <source>
        <dbReference type="Proteomes" id="UP000176192"/>
    </source>
</evidence>
<dbReference type="InterPro" id="IPR015824">
    <property type="entry name" value="Phosphoglycerate_kinase_N"/>
</dbReference>
<proteinExistence type="inferred from homology"/>
<dbReference type="EMBL" id="MFVV01000002">
    <property type="protein sequence ID" value="OGJ04296.1"/>
    <property type="molecule type" value="Genomic_DNA"/>
</dbReference>
<dbReference type="PANTHER" id="PTHR11406:SF23">
    <property type="entry name" value="PHOSPHOGLYCERATE KINASE 1, CHLOROPLASTIC-RELATED"/>
    <property type="match status" value="1"/>
</dbReference>
<evidence type="ECO:0000256" key="2">
    <source>
        <dbReference type="ARBA" id="ARBA00013061"/>
    </source>
</evidence>
<dbReference type="Gene3D" id="3.40.50.1260">
    <property type="entry name" value="Phosphoglycerate kinase, N-terminal domain"/>
    <property type="match status" value="4"/>
</dbReference>
<keyword evidence="4" id="KW-0547">Nucleotide-binding</keyword>
<dbReference type="Pfam" id="PF00162">
    <property type="entry name" value="PGK"/>
    <property type="match status" value="3"/>
</dbReference>
<dbReference type="InterPro" id="IPR001576">
    <property type="entry name" value="Phosphoglycerate_kinase"/>
</dbReference>
<dbReference type="EC" id="2.7.2.3" evidence="2 7"/>
<dbReference type="PRINTS" id="PR00477">
    <property type="entry name" value="PHGLYCKINASE"/>
</dbReference>
<keyword evidence="6" id="KW-0067">ATP-binding</keyword>
<evidence type="ECO:0000256" key="5">
    <source>
        <dbReference type="ARBA" id="ARBA00022777"/>
    </source>
</evidence>
<dbReference type="GO" id="GO:0006096">
    <property type="term" value="P:glycolytic process"/>
    <property type="evidence" value="ECO:0007669"/>
    <property type="project" value="InterPro"/>
</dbReference>
<dbReference type="Proteomes" id="UP000176192">
    <property type="component" value="Unassembled WGS sequence"/>
</dbReference>
<evidence type="ECO:0000256" key="3">
    <source>
        <dbReference type="ARBA" id="ARBA00022679"/>
    </source>
</evidence>
<sequence length="308" mass="33682">MRSIEQIENLEGKRVLVRVDWNVRIQDGQVLDEFRIKKSLPTLEFLKSRGAKLIIAVHLEPINTSLEPLKKYLPEGAELLENLRLSPGEEANDEEFAKSLAAKADIYVNEAFSVSHRRHASIVGVPRFLPSYIGFQFEREVKELSKSFNPPRPFFLILGGVKFETKLPLVEKLLPSTDFVFIGGGMAAAASKTPLASDLKIFFCVGDITAIDANPETLMLIKEKVDASKFILWNGPLGNYENGYTEGTLGLAKILAESGKEVIVGGGDTRAAIEKLGIMDKFSFVSTGGGATLDFLARGTLPGLKALG</sequence>
<name>A0A1F6YD69_9BACT</name>
<dbReference type="GO" id="GO:0043531">
    <property type="term" value="F:ADP binding"/>
    <property type="evidence" value="ECO:0007669"/>
    <property type="project" value="TreeGrafter"/>
</dbReference>
<dbReference type="SUPFAM" id="SSF53748">
    <property type="entry name" value="Phosphoglycerate kinase"/>
    <property type="match status" value="1"/>
</dbReference>
<dbReference type="GO" id="GO:0004618">
    <property type="term" value="F:phosphoglycerate kinase activity"/>
    <property type="evidence" value="ECO:0007669"/>
    <property type="project" value="UniProtKB-EC"/>
</dbReference>
<evidence type="ECO:0000256" key="1">
    <source>
        <dbReference type="ARBA" id="ARBA00000642"/>
    </source>
</evidence>
<gene>
    <name evidence="8" type="ORF">A3G06_02360</name>
</gene>
<comment type="catalytic activity">
    <reaction evidence="1 7">
        <text>(2R)-3-phosphoglycerate + ATP = (2R)-3-phospho-glyceroyl phosphate + ADP</text>
        <dbReference type="Rhea" id="RHEA:14801"/>
        <dbReference type="ChEBI" id="CHEBI:30616"/>
        <dbReference type="ChEBI" id="CHEBI:57604"/>
        <dbReference type="ChEBI" id="CHEBI:58272"/>
        <dbReference type="ChEBI" id="CHEBI:456216"/>
        <dbReference type="EC" id="2.7.2.3"/>
    </reaction>
</comment>
<dbReference type="PANTHER" id="PTHR11406">
    <property type="entry name" value="PHOSPHOGLYCERATE KINASE"/>
    <property type="match status" value="1"/>
</dbReference>
<dbReference type="InterPro" id="IPR036043">
    <property type="entry name" value="Phosphoglycerate_kinase_sf"/>
</dbReference>
<keyword evidence="5 7" id="KW-0418">Kinase</keyword>